<organism evidence="2 3">
    <name type="scientific">Caenorhabditis auriculariae</name>
    <dbReference type="NCBI Taxonomy" id="2777116"/>
    <lineage>
        <taxon>Eukaryota</taxon>
        <taxon>Metazoa</taxon>
        <taxon>Ecdysozoa</taxon>
        <taxon>Nematoda</taxon>
        <taxon>Chromadorea</taxon>
        <taxon>Rhabditida</taxon>
        <taxon>Rhabditina</taxon>
        <taxon>Rhabditomorpha</taxon>
        <taxon>Rhabditoidea</taxon>
        <taxon>Rhabditidae</taxon>
        <taxon>Peloderinae</taxon>
        <taxon>Caenorhabditis</taxon>
    </lineage>
</organism>
<keyword evidence="3" id="KW-1185">Reference proteome</keyword>
<feature type="compositionally biased region" description="Polar residues" evidence="1">
    <location>
        <begin position="15"/>
        <end position="25"/>
    </location>
</feature>
<feature type="region of interest" description="Disordered" evidence="1">
    <location>
        <begin position="1"/>
        <end position="25"/>
    </location>
</feature>
<evidence type="ECO:0000256" key="1">
    <source>
        <dbReference type="SAM" id="MobiDB-lite"/>
    </source>
</evidence>
<gene>
    <name evidence="2" type="ORF">CAUJ_LOCUS15663</name>
</gene>
<evidence type="ECO:0000313" key="2">
    <source>
        <dbReference type="EMBL" id="CAD6199764.1"/>
    </source>
</evidence>
<accession>A0A8S1HUL4</accession>
<dbReference type="EMBL" id="CAJGYM010000201">
    <property type="protein sequence ID" value="CAD6199764.1"/>
    <property type="molecule type" value="Genomic_DNA"/>
</dbReference>
<comment type="caution">
    <text evidence="2">The sequence shown here is derived from an EMBL/GenBank/DDBJ whole genome shotgun (WGS) entry which is preliminary data.</text>
</comment>
<dbReference type="AlphaFoldDB" id="A0A8S1HUL4"/>
<reference evidence="2" key="1">
    <citation type="submission" date="2020-10" db="EMBL/GenBank/DDBJ databases">
        <authorList>
            <person name="Kikuchi T."/>
        </authorList>
    </citation>
    <scope>NUCLEOTIDE SEQUENCE</scope>
    <source>
        <strain evidence="2">NKZ352</strain>
    </source>
</reference>
<dbReference type="Proteomes" id="UP000835052">
    <property type="component" value="Unassembled WGS sequence"/>
</dbReference>
<sequence>MLKRCKQTGRRKEANFTTGAAGSGSSAMQIQGLNVVAHKHLYDGKVASGATESFKNSQFRISIDSFE</sequence>
<name>A0A8S1HUL4_9PELO</name>
<evidence type="ECO:0000313" key="3">
    <source>
        <dbReference type="Proteomes" id="UP000835052"/>
    </source>
</evidence>
<proteinExistence type="predicted"/>
<protein>
    <submittedName>
        <fullName evidence="2">Uncharacterized protein</fullName>
    </submittedName>
</protein>